<protein>
    <submittedName>
        <fullName evidence="10">L,D-transpeptidase</fullName>
    </submittedName>
</protein>
<evidence type="ECO:0000256" key="1">
    <source>
        <dbReference type="ARBA" id="ARBA00004752"/>
    </source>
</evidence>
<dbReference type="CDD" id="cd16913">
    <property type="entry name" value="YkuD_like"/>
    <property type="match status" value="1"/>
</dbReference>
<dbReference type="GO" id="GO:0018104">
    <property type="term" value="P:peptidoglycan-protein cross-linking"/>
    <property type="evidence" value="ECO:0007669"/>
    <property type="project" value="TreeGrafter"/>
</dbReference>
<dbReference type="Gene3D" id="2.40.440.10">
    <property type="entry name" value="L,D-transpeptidase catalytic domain-like"/>
    <property type="match status" value="1"/>
</dbReference>
<sequence length="205" mass="21866">MRFLARCLVAVVGLIAGSFALLPGAQATVRVNVDLTTQTMHVSSDEGGSHTWKISSARKGYVTPRGVYRAQRLEKMHYSRKYDLSPMPHSIFFKGGYAIHGTGAVGSLGRPASHGCVRLAKGNAAQLYAMVQKEGAVITITGSAPTTAVASGPRKAKSYASARHRTPATYAARRAPAEPLGYAPSPAPVSAKSWARSPVGWWLFR</sequence>
<feature type="chain" id="PRO_5015531049" evidence="8">
    <location>
        <begin position="28"/>
        <end position="205"/>
    </location>
</feature>
<evidence type="ECO:0000256" key="2">
    <source>
        <dbReference type="ARBA" id="ARBA00005992"/>
    </source>
</evidence>
<dbReference type="GO" id="GO:0071555">
    <property type="term" value="P:cell wall organization"/>
    <property type="evidence" value="ECO:0007669"/>
    <property type="project" value="UniProtKB-UniRule"/>
</dbReference>
<dbReference type="GO" id="GO:0008360">
    <property type="term" value="P:regulation of cell shape"/>
    <property type="evidence" value="ECO:0007669"/>
    <property type="project" value="UniProtKB-UniRule"/>
</dbReference>
<evidence type="ECO:0000256" key="4">
    <source>
        <dbReference type="ARBA" id="ARBA00022960"/>
    </source>
</evidence>
<keyword evidence="8" id="KW-0732">Signal</keyword>
<evidence type="ECO:0000313" key="11">
    <source>
        <dbReference type="Proteomes" id="UP000239772"/>
    </source>
</evidence>
<feature type="domain" description="L,D-TPase catalytic" evidence="9">
    <location>
        <begin position="29"/>
        <end position="141"/>
    </location>
</feature>
<evidence type="ECO:0000259" key="9">
    <source>
        <dbReference type="PROSITE" id="PS52029"/>
    </source>
</evidence>
<evidence type="ECO:0000256" key="7">
    <source>
        <dbReference type="PROSITE-ProRule" id="PRU01373"/>
    </source>
</evidence>
<dbReference type="AlphaFoldDB" id="A0A2T1HMP1"/>
<dbReference type="GO" id="GO:0071972">
    <property type="term" value="F:peptidoglycan L,D-transpeptidase activity"/>
    <property type="evidence" value="ECO:0007669"/>
    <property type="project" value="TreeGrafter"/>
</dbReference>
<dbReference type="PROSITE" id="PS52029">
    <property type="entry name" value="LD_TPASE"/>
    <property type="match status" value="1"/>
</dbReference>
<keyword evidence="11" id="KW-1185">Reference proteome</keyword>
<dbReference type="InterPro" id="IPR005490">
    <property type="entry name" value="LD_TPept_cat_dom"/>
</dbReference>
<evidence type="ECO:0000313" key="10">
    <source>
        <dbReference type="EMBL" id="PSC02934.1"/>
    </source>
</evidence>
<organism evidence="10 11">
    <name type="scientific">Alsobacter soli</name>
    <dbReference type="NCBI Taxonomy" id="2109933"/>
    <lineage>
        <taxon>Bacteria</taxon>
        <taxon>Pseudomonadati</taxon>
        <taxon>Pseudomonadota</taxon>
        <taxon>Alphaproteobacteria</taxon>
        <taxon>Hyphomicrobiales</taxon>
        <taxon>Alsobacteraceae</taxon>
        <taxon>Alsobacter</taxon>
    </lineage>
</organism>
<evidence type="ECO:0000256" key="6">
    <source>
        <dbReference type="ARBA" id="ARBA00023316"/>
    </source>
</evidence>
<dbReference type="GO" id="GO:0016740">
    <property type="term" value="F:transferase activity"/>
    <property type="evidence" value="ECO:0007669"/>
    <property type="project" value="UniProtKB-KW"/>
</dbReference>
<dbReference type="PANTHER" id="PTHR30582">
    <property type="entry name" value="L,D-TRANSPEPTIDASE"/>
    <property type="match status" value="1"/>
</dbReference>
<accession>A0A2T1HMP1</accession>
<keyword evidence="5 7" id="KW-0573">Peptidoglycan synthesis</keyword>
<dbReference type="OrthoDB" id="463216at2"/>
<dbReference type="EMBL" id="PVZS01000034">
    <property type="protein sequence ID" value="PSC02934.1"/>
    <property type="molecule type" value="Genomic_DNA"/>
</dbReference>
<dbReference type="PANTHER" id="PTHR30582:SF2">
    <property type="entry name" value="L,D-TRANSPEPTIDASE YCIB-RELATED"/>
    <property type="match status" value="1"/>
</dbReference>
<comment type="caution">
    <text evidence="10">The sequence shown here is derived from an EMBL/GenBank/DDBJ whole genome shotgun (WGS) entry which is preliminary data.</text>
</comment>
<evidence type="ECO:0000256" key="3">
    <source>
        <dbReference type="ARBA" id="ARBA00022679"/>
    </source>
</evidence>
<dbReference type="InterPro" id="IPR050979">
    <property type="entry name" value="LD-transpeptidase"/>
</dbReference>
<dbReference type="RefSeq" id="WP_106339769.1">
    <property type="nucleotide sequence ID" value="NZ_PVZS01000034.1"/>
</dbReference>
<proteinExistence type="inferred from homology"/>
<dbReference type="Proteomes" id="UP000239772">
    <property type="component" value="Unassembled WGS sequence"/>
</dbReference>
<dbReference type="SUPFAM" id="SSF141523">
    <property type="entry name" value="L,D-transpeptidase catalytic domain-like"/>
    <property type="match status" value="1"/>
</dbReference>
<dbReference type="GO" id="GO:0005576">
    <property type="term" value="C:extracellular region"/>
    <property type="evidence" value="ECO:0007669"/>
    <property type="project" value="TreeGrafter"/>
</dbReference>
<evidence type="ECO:0000256" key="5">
    <source>
        <dbReference type="ARBA" id="ARBA00022984"/>
    </source>
</evidence>
<feature type="signal peptide" evidence="8">
    <location>
        <begin position="1"/>
        <end position="27"/>
    </location>
</feature>
<keyword evidence="4 7" id="KW-0133">Cell shape</keyword>
<keyword evidence="3" id="KW-0808">Transferase</keyword>
<feature type="active site" description="Nucleophile" evidence="7">
    <location>
        <position position="116"/>
    </location>
</feature>
<dbReference type="Pfam" id="PF03734">
    <property type="entry name" value="YkuD"/>
    <property type="match status" value="1"/>
</dbReference>
<comment type="similarity">
    <text evidence="2">Belongs to the YkuD family.</text>
</comment>
<reference evidence="11" key="1">
    <citation type="submission" date="2018-03" db="EMBL/GenBank/DDBJ databases">
        <authorList>
            <person name="Sun L."/>
            <person name="Liu H."/>
            <person name="Chen W."/>
            <person name="Huang K."/>
            <person name="Liu W."/>
            <person name="Gao X."/>
        </authorList>
    </citation>
    <scope>NUCLEOTIDE SEQUENCE [LARGE SCALE GENOMIC DNA]</scope>
    <source>
        <strain evidence="11">SH9</strain>
    </source>
</reference>
<name>A0A2T1HMP1_9HYPH</name>
<feature type="active site" description="Proton donor/acceptor" evidence="7">
    <location>
        <position position="100"/>
    </location>
</feature>
<keyword evidence="6 7" id="KW-0961">Cell wall biogenesis/degradation</keyword>
<dbReference type="UniPathway" id="UPA00219"/>
<evidence type="ECO:0000256" key="8">
    <source>
        <dbReference type="SAM" id="SignalP"/>
    </source>
</evidence>
<comment type="pathway">
    <text evidence="1 7">Cell wall biogenesis; peptidoglycan biosynthesis.</text>
</comment>
<gene>
    <name evidence="10" type="ORF">SLNSH_21335</name>
</gene>
<dbReference type="InterPro" id="IPR038063">
    <property type="entry name" value="Transpep_catalytic_dom"/>
</dbReference>